<feature type="region of interest" description="Disordered" evidence="1">
    <location>
        <begin position="45"/>
        <end position="89"/>
    </location>
</feature>
<evidence type="ECO:0000256" key="1">
    <source>
        <dbReference type="SAM" id="MobiDB-lite"/>
    </source>
</evidence>
<dbReference type="Proteomes" id="UP000198976">
    <property type="component" value="Chromosome I"/>
</dbReference>
<gene>
    <name evidence="2" type="ORF">SAMN04489714_0142</name>
</gene>
<keyword evidence="3" id="KW-1185">Reference proteome</keyword>
<name>A0ABY0V535_9ACTO</name>
<accession>A0ABY0V535</accession>
<dbReference type="EMBL" id="LT629792">
    <property type="protein sequence ID" value="SDT85725.1"/>
    <property type="molecule type" value="Genomic_DNA"/>
</dbReference>
<organism evidence="2 3">
    <name type="scientific">Schaalia radingae</name>
    <dbReference type="NCBI Taxonomy" id="131110"/>
    <lineage>
        <taxon>Bacteria</taxon>
        <taxon>Bacillati</taxon>
        <taxon>Actinomycetota</taxon>
        <taxon>Actinomycetes</taxon>
        <taxon>Actinomycetales</taxon>
        <taxon>Actinomycetaceae</taxon>
        <taxon>Schaalia</taxon>
    </lineage>
</organism>
<evidence type="ECO:0000313" key="3">
    <source>
        <dbReference type="Proteomes" id="UP000198976"/>
    </source>
</evidence>
<feature type="compositionally biased region" description="Basic and acidic residues" evidence="1">
    <location>
        <begin position="65"/>
        <end position="74"/>
    </location>
</feature>
<reference evidence="2 3" key="1">
    <citation type="submission" date="2016-10" db="EMBL/GenBank/DDBJ databases">
        <authorList>
            <person name="Varghese N."/>
            <person name="Submissions S."/>
        </authorList>
    </citation>
    <scope>NUCLEOTIDE SEQUENCE [LARGE SCALE GENOMIC DNA]</scope>
    <source>
        <strain evidence="2 3">DSM 9169</strain>
    </source>
</reference>
<sequence>MLAANLPPGCALMRAMGGPASVSDETNAVFLAANRLVSILWTGLGGNKNKVPRPLEPPEAGWQDKQAEREEHAARKAARWMSRQHNISE</sequence>
<proteinExistence type="predicted"/>
<evidence type="ECO:0000313" key="2">
    <source>
        <dbReference type="EMBL" id="SDT85725.1"/>
    </source>
</evidence>
<protein>
    <submittedName>
        <fullName evidence="2">Uncharacterized protein</fullName>
    </submittedName>
</protein>